<keyword evidence="4" id="KW-1185">Reference proteome</keyword>
<feature type="region of interest" description="Disordered" evidence="1">
    <location>
        <begin position="131"/>
        <end position="157"/>
    </location>
</feature>
<evidence type="ECO:0000256" key="2">
    <source>
        <dbReference type="SAM" id="Phobius"/>
    </source>
</evidence>
<keyword evidence="2" id="KW-0812">Transmembrane</keyword>
<evidence type="ECO:0000256" key="1">
    <source>
        <dbReference type="SAM" id="MobiDB-lite"/>
    </source>
</evidence>
<evidence type="ECO:0000313" key="4">
    <source>
        <dbReference type="Proteomes" id="UP000784294"/>
    </source>
</evidence>
<feature type="transmembrane region" description="Helical" evidence="2">
    <location>
        <begin position="279"/>
        <end position="305"/>
    </location>
</feature>
<keyword evidence="2" id="KW-1133">Transmembrane helix</keyword>
<dbReference type="EMBL" id="CAAALY010011641">
    <property type="protein sequence ID" value="VEL11376.1"/>
    <property type="molecule type" value="Genomic_DNA"/>
</dbReference>
<accession>A0A3S5A030</accession>
<protein>
    <submittedName>
        <fullName evidence="3">Uncharacterized protein</fullName>
    </submittedName>
</protein>
<dbReference type="Proteomes" id="UP000784294">
    <property type="component" value="Unassembled WGS sequence"/>
</dbReference>
<keyword evidence="2" id="KW-0472">Membrane</keyword>
<name>A0A3S5A030_9PLAT</name>
<gene>
    <name evidence="3" type="ORF">PXEA_LOCUS4816</name>
</gene>
<reference evidence="3" key="1">
    <citation type="submission" date="2018-11" db="EMBL/GenBank/DDBJ databases">
        <authorList>
            <consortium name="Pathogen Informatics"/>
        </authorList>
    </citation>
    <scope>NUCLEOTIDE SEQUENCE</scope>
</reference>
<dbReference type="AlphaFoldDB" id="A0A3S5A030"/>
<sequence>MIFNAHLLVQLASFTIVSFRLKSRIHPKTPSDNPVPLGNMDIRLFPTLAVHLSCPLAFNRRLFLRTASSTNLYVSWKMAHSTHYLVSGSPLLCLSTPTLVARTLAVAGRAHRHQRAQTSQHLPCQSSAHLVPTGEPHWQSSGCRGQDKRRRNVPSSSGRVVPFADDWCWKLRPDTCCVVEAVLSAVGVRPCVCTCVSVRRRCCVHGCTRHFQTGVFFPKMPDMTDARLKPSCPNSLRTAHCESSLWLGCLFRVVCNRMYTYRLTCPAITCLPGQRGYRYLLVVVVVVVVVVWLLNQLLLVVFMCASLRLANLQT</sequence>
<organism evidence="3 4">
    <name type="scientific">Protopolystoma xenopodis</name>
    <dbReference type="NCBI Taxonomy" id="117903"/>
    <lineage>
        <taxon>Eukaryota</taxon>
        <taxon>Metazoa</taxon>
        <taxon>Spiralia</taxon>
        <taxon>Lophotrochozoa</taxon>
        <taxon>Platyhelminthes</taxon>
        <taxon>Monogenea</taxon>
        <taxon>Polyopisthocotylea</taxon>
        <taxon>Polystomatidea</taxon>
        <taxon>Polystomatidae</taxon>
        <taxon>Protopolystoma</taxon>
    </lineage>
</organism>
<evidence type="ECO:0000313" key="3">
    <source>
        <dbReference type="EMBL" id="VEL11376.1"/>
    </source>
</evidence>
<proteinExistence type="predicted"/>
<comment type="caution">
    <text evidence="3">The sequence shown here is derived from an EMBL/GenBank/DDBJ whole genome shotgun (WGS) entry which is preliminary data.</text>
</comment>